<evidence type="ECO:0000313" key="3">
    <source>
        <dbReference type="Proteomes" id="UP000689195"/>
    </source>
</evidence>
<dbReference type="EMBL" id="CAJJDO010000100">
    <property type="protein sequence ID" value="CAD8191829.1"/>
    <property type="molecule type" value="Genomic_DNA"/>
</dbReference>
<evidence type="ECO:0000256" key="1">
    <source>
        <dbReference type="SAM" id="MobiDB-lite"/>
    </source>
</evidence>
<comment type="caution">
    <text evidence="2">The sequence shown here is derived from an EMBL/GenBank/DDBJ whole genome shotgun (WGS) entry which is preliminary data.</text>
</comment>
<dbReference type="Proteomes" id="UP000689195">
    <property type="component" value="Unassembled WGS sequence"/>
</dbReference>
<accession>A0A8S1WUN1</accession>
<keyword evidence="3" id="KW-1185">Reference proteome</keyword>
<name>A0A8S1WUN1_9CILI</name>
<dbReference type="AlphaFoldDB" id="A0A8S1WUN1"/>
<gene>
    <name evidence="2" type="ORF">PPENT_87.1.T1000030</name>
</gene>
<feature type="compositionally biased region" description="Basic and acidic residues" evidence="1">
    <location>
        <begin position="85"/>
        <end position="95"/>
    </location>
</feature>
<proteinExistence type="predicted"/>
<protein>
    <submittedName>
        <fullName evidence="2">Uncharacterized protein</fullName>
    </submittedName>
</protein>
<evidence type="ECO:0000313" key="2">
    <source>
        <dbReference type="EMBL" id="CAD8191829.1"/>
    </source>
</evidence>
<dbReference type="OrthoDB" id="10349173at2759"/>
<feature type="region of interest" description="Disordered" evidence="1">
    <location>
        <begin position="85"/>
        <end position="109"/>
    </location>
</feature>
<reference evidence="2" key="1">
    <citation type="submission" date="2021-01" db="EMBL/GenBank/DDBJ databases">
        <authorList>
            <consortium name="Genoscope - CEA"/>
            <person name="William W."/>
        </authorList>
    </citation>
    <scope>NUCLEOTIDE SEQUENCE</scope>
</reference>
<sequence>MDIKESHKEIQMQKRHKEKKLRNLALQKSTDYMKDNNLDQFKELFNKKDELDDTQKKKFFEMKNELKKAYIGQYRILTTGWQTQKQEKLQGDKGQNKTAQYKKKHILDD</sequence>
<organism evidence="2 3">
    <name type="scientific">Paramecium pentaurelia</name>
    <dbReference type="NCBI Taxonomy" id="43138"/>
    <lineage>
        <taxon>Eukaryota</taxon>
        <taxon>Sar</taxon>
        <taxon>Alveolata</taxon>
        <taxon>Ciliophora</taxon>
        <taxon>Intramacronucleata</taxon>
        <taxon>Oligohymenophorea</taxon>
        <taxon>Peniculida</taxon>
        <taxon>Parameciidae</taxon>
        <taxon>Paramecium</taxon>
    </lineage>
</organism>
<feature type="compositionally biased region" description="Basic residues" evidence="1">
    <location>
        <begin position="100"/>
        <end position="109"/>
    </location>
</feature>